<evidence type="ECO:0000313" key="3">
    <source>
        <dbReference type="EMBL" id="KAE8979699.1"/>
    </source>
</evidence>
<dbReference type="EMBL" id="QXFT01002865">
    <property type="protein sequence ID" value="KAE9292135.1"/>
    <property type="molecule type" value="Genomic_DNA"/>
</dbReference>
<dbReference type="Proteomes" id="UP000429607">
    <property type="component" value="Unassembled WGS sequence"/>
</dbReference>
<accession>A0A6A3IM11</accession>
<evidence type="ECO:0000313" key="6">
    <source>
        <dbReference type="Proteomes" id="UP000429607"/>
    </source>
</evidence>
<keyword evidence="7" id="KW-1185">Reference proteome</keyword>
<evidence type="ECO:0008006" key="9">
    <source>
        <dbReference type="Google" id="ProtNLM"/>
    </source>
</evidence>
<dbReference type="Proteomes" id="UP000434957">
    <property type="component" value="Unassembled WGS sequence"/>
</dbReference>
<protein>
    <recommendedName>
        <fullName evidence="9">RxLR effector protein</fullName>
    </recommendedName>
</protein>
<dbReference type="EMBL" id="QXFV01002941">
    <property type="protein sequence ID" value="KAE8981575.1"/>
    <property type="molecule type" value="Genomic_DNA"/>
</dbReference>
<dbReference type="EMBL" id="QXFU01002967">
    <property type="protein sequence ID" value="KAE8979699.1"/>
    <property type="molecule type" value="Genomic_DNA"/>
</dbReference>
<comment type="caution">
    <text evidence="4">The sequence shown here is derived from an EMBL/GenBank/DDBJ whole genome shotgun (WGS) entry which is preliminary data.</text>
</comment>
<evidence type="ECO:0000256" key="2">
    <source>
        <dbReference type="SAM" id="SignalP"/>
    </source>
</evidence>
<proteinExistence type="predicted"/>
<sequence>MVSVIVNSTSLSIVCLLVWSLPLGSASADPKCDLGFRSSSLTSCVIICKHLIPFPPICTLPADPSSPLTRKQPTRFRGSSPHYSS</sequence>
<keyword evidence="2" id="KW-0732">Signal</keyword>
<dbReference type="Proteomes" id="UP000435112">
    <property type="component" value="Unassembled WGS sequence"/>
</dbReference>
<organism evidence="4 6">
    <name type="scientific">Phytophthora rubi</name>
    <dbReference type="NCBI Taxonomy" id="129364"/>
    <lineage>
        <taxon>Eukaryota</taxon>
        <taxon>Sar</taxon>
        <taxon>Stramenopiles</taxon>
        <taxon>Oomycota</taxon>
        <taxon>Peronosporomycetes</taxon>
        <taxon>Peronosporales</taxon>
        <taxon>Peronosporaceae</taxon>
        <taxon>Phytophthora</taxon>
    </lineage>
</organism>
<evidence type="ECO:0000313" key="4">
    <source>
        <dbReference type="EMBL" id="KAE8981575.1"/>
    </source>
</evidence>
<evidence type="ECO:0000256" key="1">
    <source>
        <dbReference type="SAM" id="MobiDB-lite"/>
    </source>
</evidence>
<feature type="chain" id="PRO_5036164388" description="RxLR effector protein" evidence="2">
    <location>
        <begin position="29"/>
        <end position="85"/>
    </location>
</feature>
<feature type="signal peptide" evidence="2">
    <location>
        <begin position="1"/>
        <end position="28"/>
    </location>
</feature>
<name>A0A6A3IM11_9STRA</name>
<gene>
    <name evidence="4" type="ORF">PR001_g23962</name>
    <name evidence="3" type="ORF">PR002_g24348</name>
    <name evidence="5" type="ORF">PR003_g24836</name>
</gene>
<dbReference type="AlphaFoldDB" id="A0A6A3IM11"/>
<evidence type="ECO:0000313" key="8">
    <source>
        <dbReference type="Proteomes" id="UP000435112"/>
    </source>
</evidence>
<feature type="region of interest" description="Disordered" evidence="1">
    <location>
        <begin position="62"/>
        <end position="85"/>
    </location>
</feature>
<reference evidence="6 8" key="1">
    <citation type="submission" date="2018-09" db="EMBL/GenBank/DDBJ databases">
        <title>Genomic investigation of the strawberry pathogen Phytophthora fragariae indicates pathogenicity is determined by transcriptional variation in three key races.</title>
        <authorList>
            <person name="Adams T.M."/>
            <person name="Armitage A.D."/>
            <person name="Sobczyk M.K."/>
            <person name="Bates H.J."/>
            <person name="Dunwell J.M."/>
            <person name="Nellist C.F."/>
            <person name="Harrison R.J."/>
        </authorList>
    </citation>
    <scope>NUCLEOTIDE SEQUENCE [LARGE SCALE GENOMIC DNA]</scope>
    <source>
        <strain evidence="4 6">SCRP249</strain>
        <strain evidence="3 8">SCRP324</strain>
        <strain evidence="5 7">SCRP333</strain>
    </source>
</reference>
<evidence type="ECO:0000313" key="5">
    <source>
        <dbReference type="EMBL" id="KAE9292135.1"/>
    </source>
</evidence>
<evidence type="ECO:0000313" key="7">
    <source>
        <dbReference type="Proteomes" id="UP000434957"/>
    </source>
</evidence>